<accession>A0A3M2LF37</accession>
<gene>
    <name evidence="4" type="ORF">EBN88_23545</name>
</gene>
<keyword evidence="5" id="KW-1185">Reference proteome</keyword>
<reference evidence="4 5" key="1">
    <citation type="submission" date="2018-10" db="EMBL/GenBank/DDBJ databases">
        <title>Isolation, diversity and antifungal activity of actinobacteria from wheat.</title>
        <authorList>
            <person name="Han C."/>
        </authorList>
    </citation>
    <scope>NUCLEOTIDE SEQUENCE [LARGE SCALE GENOMIC DNA]</scope>
    <source>
        <strain evidence="4 5">NEAU-YY642</strain>
    </source>
</reference>
<sequence length="485" mass="49976">MSTPPSPPSPPSPKVAGIHPALAPVSHTPEPPPPDGRPAAGVAAPVPHPGPPEDRLAGWISDLTALQALTERIGRTGTLREAVDETLRAGARLLGARRGLLALRDQPEDGRPGGGERLLGLGLDRAELGQWETVPRASACHARLLDEAVGATGEPDREIGHHDIARAETLHPRHRAVAARLGCSASYALPLTAEAAAPFGAALWLFDRPGQPEPRQRRLLGRYLRHAARHIAGRQELARANEALATVRDGLLPGRLPRMAGVTLAARQLATPGGGQVCWDALPLPDGGLGLAVGASSDAGPAALAAMGRLRAGLRAYAVMEGEDPVAVLSDLELLLRLTEPGRPATALFGYAEPAARRLVLASAGHPPPLLLAGGRASYVDTTLSAPLNMLACWEAPSVELELGHGETVLLYSEGLLRRAGGPLDAAFAGLRAAALAAPAAVSADPEALVDHLLTALPAPRAGGAAGPGACGEHGDVVLLAARFH</sequence>
<dbReference type="Proteomes" id="UP000278673">
    <property type="component" value="Unassembled WGS sequence"/>
</dbReference>
<dbReference type="EMBL" id="RFFJ01000173">
    <property type="protein sequence ID" value="RMI34585.1"/>
    <property type="molecule type" value="Genomic_DNA"/>
</dbReference>
<dbReference type="Gene3D" id="3.30.450.40">
    <property type="match status" value="1"/>
</dbReference>
<name>A0A3M2LF37_9ACTN</name>
<comment type="caution">
    <text evidence="4">The sequence shown here is derived from an EMBL/GenBank/DDBJ whole genome shotgun (WGS) entry which is preliminary data.</text>
</comment>
<dbReference type="PANTHER" id="PTHR43156">
    <property type="entry name" value="STAGE II SPORULATION PROTEIN E-RELATED"/>
    <property type="match status" value="1"/>
</dbReference>
<evidence type="ECO:0000256" key="1">
    <source>
        <dbReference type="ARBA" id="ARBA00022801"/>
    </source>
</evidence>
<dbReference type="AlphaFoldDB" id="A0A3M2LF37"/>
<protein>
    <submittedName>
        <fullName evidence="4">Serine/threonine-protein phosphatase</fullName>
    </submittedName>
</protein>
<dbReference type="InterPro" id="IPR036457">
    <property type="entry name" value="PPM-type-like_dom_sf"/>
</dbReference>
<dbReference type="Pfam" id="PF07228">
    <property type="entry name" value="SpoIIE"/>
    <property type="match status" value="1"/>
</dbReference>
<evidence type="ECO:0000259" key="3">
    <source>
        <dbReference type="SMART" id="SM00331"/>
    </source>
</evidence>
<dbReference type="GO" id="GO:0016791">
    <property type="term" value="F:phosphatase activity"/>
    <property type="evidence" value="ECO:0007669"/>
    <property type="project" value="TreeGrafter"/>
</dbReference>
<feature type="compositionally biased region" description="Pro residues" evidence="2">
    <location>
        <begin position="1"/>
        <end position="13"/>
    </location>
</feature>
<evidence type="ECO:0000313" key="4">
    <source>
        <dbReference type="EMBL" id="RMI34585.1"/>
    </source>
</evidence>
<organism evidence="4 5">
    <name type="scientific">Streptomyces triticirhizae</name>
    <dbReference type="NCBI Taxonomy" id="2483353"/>
    <lineage>
        <taxon>Bacteria</taxon>
        <taxon>Bacillati</taxon>
        <taxon>Actinomycetota</taxon>
        <taxon>Actinomycetes</taxon>
        <taxon>Kitasatosporales</taxon>
        <taxon>Streptomycetaceae</taxon>
        <taxon>Streptomyces</taxon>
    </lineage>
</organism>
<evidence type="ECO:0000313" key="5">
    <source>
        <dbReference type="Proteomes" id="UP000278673"/>
    </source>
</evidence>
<dbReference type="InterPro" id="IPR052016">
    <property type="entry name" value="Bact_Sigma-Reg"/>
</dbReference>
<dbReference type="InterPro" id="IPR029016">
    <property type="entry name" value="GAF-like_dom_sf"/>
</dbReference>
<evidence type="ECO:0000256" key="2">
    <source>
        <dbReference type="SAM" id="MobiDB-lite"/>
    </source>
</evidence>
<dbReference type="PANTHER" id="PTHR43156:SF2">
    <property type="entry name" value="STAGE II SPORULATION PROTEIN E"/>
    <property type="match status" value="1"/>
</dbReference>
<feature type="domain" description="PPM-type phosphatase" evidence="3">
    <location>
        <begin position="261"/>
        <end position="484"/>
    </location>
</feature>
<proteinExistence type="predicted"/>
<keyword evidence="1" id="KW-0378">Hydrolase</keyword>
<dbReference type="Gene3D" id="3.60.40.10">
    <property type="entry name" value="PPM-type phosphatase domain"/>
    <property type="match status" value="1"/>
</dbReference>
<feature type="region of interest" description="Disordered" evidence="2">
    <location>
        <begin position="1"/>
        <end position="54"/>
    </location>
</feature>
<dbReference type="SMART" id="SM00331">
    <property type="entry name" value="PP2C_SIG"/>
    <property type="match status" value="1"/>
</dbReference>
<dbReference type="InterPro" id="IPR001932">
    <property type="entry name" value="PPM-type_phosphatase-like_dom"/>
</dbReference>